<proteinExistence type="predicted"/>
<keyword evidence="3" id="KW-0325">Glycoprotein</keyword>
<organism evidence="7 8">
    <name type="scientific">Phtheirospermum japonicum</name>
    <dbReference type="NCBI Taxonomy" id="374723"/>
    <lineage>
        <taxon>Eukaryota</taxon>
        <taxon>Viridiplantae</taxon>
        <taxon>Streptophyta</taxon>
        <taxon>Embryophyta</taxon>
        <taxon>Tracheophyta</taxon>
        <taxon>Spermatophyta</taxon>
        <taxon>Magnoliopsida</taxon>
        <taxon>eudicotyledons</taxon>
        <taxon>Gunneridae</taxon>
        <taxon>Pentapetalae</taxon>
        <taxon>asterids</taxon>
        <taxon>lamiids</taxon>
        <taxon>Lamiales</taxon>
        <taxon>Orobanchaceae</taxon>
        <taxon>Orobanchaceae incertae sedis</taxon>
        <taxon>Phtheirospermum</taxon>
    </lineage>
</organism>
<dbReference type="GO" id="GO:0005524">
    <property type="term" value="F:ATP binding"/>
    <property type="evidence" value="ECO:0007669"/>
    <property type="project" value="UniProtKB-KW"/>
</dbReference>
<evidence type="ECO:0000313" key="8">
    <source>
        <dbReference type="Proteomes" id="UP000653305"/>
    </source>
</evidence>
<evidence type="ECO:0000256" key="2">
    <source>
        <dbReference type="ARBA" id="ARBA00022840"/>
    </source>
</evidence>
<dbReference type="PANTHER" id="PTHR46008">
    <property type="entry name" value="LEAF RUST 10 DISEASE-RESISTANCE LOCUS RECEPTOR-LIKE PROTEIN KINASE-LIKE 1.4"/>
    <property type="match status" value="1"/>
</dbReference>
<dbReference type="SUPFAM" id="SSF56112">
    <property type="entry name" value="Protein kinase-like (PK-like)"/>
    <property type="match status" value="1"/>
</dbReference>
<dbReference type="Gene3D" id="3.30.200.20">
    <property type="entry name" value="Phosphorylase Kinase, domain 1"/>
    <property type="match status" value="1"/>
</dbReference>
<keyword evidence="4" id="KW-0812">Transmembrane</keyword>
<dbReference type="AlphaFoldDB" id="A0A830BMC6"/>
<feature type="domain" description="Wall-associated receptor kinase C-terminal" evidence="6">
    <location>
        <begin position="591"/>
        <end position="651"/>
    </location>
</feature>
<evidence type="ECO:0000256" key="5">
    <source>
        <dbReference type="SAM" id="SignalP"/>
    </source>
</evidence>
<reference evidence="7" key="1">
    <citation type="submission" date="2020-07" db="EMBL/GenBank/DDBJ databases">
        <title>Ethylene signaling mediates host invasion by parasitic plants.</title>
        <authorList>
            <person name="Yoshida S."/>
        </authorList>
    </citation>
    <scope>NUCLEOTIDE SEQUENCE</scope>
    <source>
        <strain evidence="7">Okayama</strain>
    </source>
</reference>
<evidence type="ECO:0000313" key="7">
    <source>
        <dbReference type="EMBL" id="GFP85383.1"/>
    </source>
</evidence>
<keyword evidence="4" id="KW-0472">Membrane</keyword>
<dbReference type="PANTHER" id="PTHR46008:SF2">
    <property type="entry name" value="LEAF RUST 10 DISEASE-RESISTANCE LOCUS RECEPTOR-LIKE PROTEIN KINASE-LIKE 1.4"/>
    <property type="match status" value="1"/>
</dbReference>
<feature type="signal peptide" evidence="5">
    <location>
        <begin position="1"/>
        <end position="22"/>
    </location>
</feature>
<keyword evidence="8" id="KW-1185">Reference proteome</keyword>
<accession>A0A830BMC6</accession>
<dbReference type="Proteomes" id="UP000653305">
    <property type="component" value="Unassembled WGS sequence"/>
</dbReference>
<evidence type="ECO:0000256" key="4">
    <source>
        <dbReference type="SAM" id="Phobius"/>
    </source>
</evidence>
<evidence type="ECO:0000259" key="6">
    <source>
        <dbReference type="Pfam" id="PF14380"/>
    </source>
</evidence>
<keyword evidence="5" id="KW-0732">Signal</keyword>
<protein>
    <submittedName>
        <fullName evidence="7">Probable serine/threonine-protein kinase at1g18390</fullName>
    </submittedName>
</protein>
<keyword evidence="2" id="KW-0067">ATP-binding</keyword>
<feature type="domain" description="Wall-associated receptor kinase C-terminal" evidence="6">
    <location>
        <begin position="184"/>
        <end position="233"/>
    </location>
</feature>
<dbReference type="OrthoDB" id="1695934at2759"/>
<name>A0A830BMC6_9LAMI</name>
<evidence type="ECO:0000256" key="1">
    <source>
        <dbReference type="ARBA" id="ARBA00022741"/>
    </source>
</evidence>
<feature type="transmembrane region" description="Helical" evidence="4">
    <location>
        <begin position="654"/>
        <end position="672"/>
    </location>
</feature>
<keyword evidence="7" id="KW-0808">Transferase</keyword>
<keyword evidence="7" id="KW-0418">Kinase</keyword>
<gene>
    <name evidence="7" type="ORF">PHJA_000682000</name>
</gene>
<keyword evidence="4" id="KW-1133">Transmembrane helix</keyword>
<dbReference type="EMBL" id="BMAC01000104">
    <property type="protein sequence ID" value="GFP85383.1"/>
    <property type="molecule type" value="Genomic_DNA"/>
</dbReference>
<keyword evidence="1" id="KW-0547">Nucleotide-binding</keyword>
<dbReference type="Pfam" id="PF14380">
    <property type="entry name" value="WAK_assoc"/>
    <property type="match status" value="3"/>
</dbReference>
<dbReference type="InterPro" id="IPR032872">
    <property type="entry name" value="WAK_assoc_C"/>
</dbReference>
<feature type="chain" id="PRO_5032457563" evidence="5">
    <location>
        <begin position="23"/>
        <end position="753"/>
    </location>
</feature>
<dbReference type="InterPro" id="IPR011009">
    <property type="entry name" value="Kinase-like_dom_sf"/>
</dbReference>
<dbReference type="GO" id="GO:0016301">
    <property type="term" value="F:kinase activity"/>
    <property type="evidence" value="ECO:0007669"/>
    <property type="project" value="UniProtKB-KW"/>
</dbReference>
<sequence>MAVAQNIIIFYLFLLLINPANSNCPKSFECGHLGTLEFPLTNRHGCGLFMVENCDTGYPFIQFEGVGHWYALLRITPPNQFLIFDPLLVEHKKNKSCSSLRTVSLPDQSPSTTLTLVLPNNLTVFTCQNQSRNSSEVIQDHFENYNHTYCSPWDVYYTNPETSRVPLTDIPSDCSVTQVPRNLSQDFSGNLWSLLSAEFVIEWNVTEECYRCHHDGGECLTNSMNQFHCYIADSNCPKSFDCGHLRALEFPFTNRNDCGLFMVQNCSSEYPTIQFGAGGPWYNILKNISANKFLISDPLLHELNRTHSCLGLVNSSLPQTPSTTFSVSPNLTVYSCLNLSDSHTETLQDYFENYNHTNCSAYDVYYRNPAATSHDVPVATDIPSECLVNHVPIKSLSKRNWGDNLFELWSHEYVIEWNVSKDCYACHHDGGKCLTNAMNQFHCDRADSRCPASFECGGLGTLEFPLSDRPGCGLFLIENCTEYPVIQFEAGGHWYGVLGKISTNRFFVFDRLLDEYLNLGSCLALRNLSLPAVSASATLTVTPNLTMFTCLIGSTNTETIQDYFENYNRRNCSPFDVYYRYPETSSDVPVTDIPSDCSMVQVPINSSRDSTNLLNLLTPEYVIEWNVSEDCYNCHHSGGKCLTNSMNIFHCERASGGVVLLIIGFLVSFIFWQRKKRRNEDYLLSRNLSFDPSSKSDVDGASTYFGIPIFSYTELEEATSNFDPSKELGDGGFGTVYYGEKFFVKLLSLLGKF</sequence>
<feature type="domain" description="Wall-associated receptor kinase C-terminal" evidence="6">
    <location>
        <begin position="385"/>
        <end position="446"/>
    </location>
</feature>
<evidence type="ECO:0000256" key="3">
    <source>
        <dbReference type="ARBA" id="ARBA00023180"/>
    </source>
</evidence>
<comment type="caution">
    <text evidence="7">The sequence shown here is derived from an EMBL/GenBank/DDBJ whole genome shotgun (WGS) entry which is preliminary data.</text>
</comment>